<accession>A0AAP0RK44</accession>
<dbReference type="Pfam" id="PF01535">
    <property type="entry name" value="PPR"/>
    <property type="match status" value="5"/>
</dbReference>
<dbReference type="InterPro" id="IPR046960">
    <property type="entry name" value="PPR_At4g14850-like_plant"/>
</dbReference>
<evidence type="ECO:0000256" key="1">
    <source>
        <dbReference type="ARBA" id="ARBA00022737"/>
    </source>
</evidence>
<dbReference type="EMBL" id="JBBPBK010000008">
    <property type="protein sequence ID" value="KAK9279651.1"/>
    <property type="molecule type" value="Genomic_DNA"/>
</dbReference>
<dbReference type="Gene3D" id="1.25.40.10">
    <property type="entry name" value="Tetratricopeptide repeat domain"/>
    <property type="match status" value="6"/>
</dbReference>
<keyword evidence="4" id="KW-1185">Reference proteome</keyword>
<evidence type="ECO:0000313" key="4">
    <source>
        <dbReference type="Proteomes" id="UP001415857"/>
    </source>
</evidence>
<evidence type="ECO:0000313" key="3">
    <source>
        <dbReference type="EMBL" id="KAK9279651.1"/>
    </source>
</evidence>
<dbReference type="PROSITE" id="PS51375">
    <property type="entry name" value="PPR"/>
    <property type="match status" value="9"/>
</dbReference>
<protein>
    <recommendedName>
        <fullName evidence="5">Pentatricopeptide repeat-containing protein</fullName>
    </recommendedName>
</protein>
<feature type="repeat" description="PPR" evidence="2">
    <location>
        <begin position="475"/>
        <end position="509"/>
    </location>
</feature>
<dbReference type="InterPro" id="IPR002885">
    <property type="entry name" value="PPR_rpt"/>
</dbReference>
<dbReference type="InterPro" id="IPR011990">
    <property type="entry name" value="TPR-like_helical_dom_sf"/>
</dbReference>
<dbReference type="Pfam" id="PF20431">
    <property type="entry name" value="E_motif"/>
    <property type="match status" value="1"/>
</dbReference>
<dbReference type="FunFam" id="1.25.40.10:FF:000343">
    <property type="entry name" value="Pentatricopeptide repeat-containing protein At3g58590"/>
    <property type="match status" value="1"/>
</dbReference>
<evidence type="ECO:0008006" key="5">
    <source>
        <dbReference type="Google" id="ProtNLM"/>
    </source>
</evidence>
<keyword evidence="1" id="KW-0677">Repeat</keyword>
<dbReference type="InterPro" id="IPR046848">
    <property type="entry name" value="E_motif"/>
</dbReference>
<evidence type="ECO:0000256" key="2">
    <source>
        <dbReference type="PROSITE-ProRule" id="PRU00708"/>
    </source>
</evidence>
<dbReference type="PANTHER" id="PTHR47926:SF342">
    <property type="entry name" value="TETRATRICOPEPTIDE-LIKE HELICAL DOMAIN-CONTAINING PROTEIN-RELATED"/>
    <property type="match status" value="1"/>
</dbReference>
<feature type="repeat" description="PPR" evidence="2">
    <location>
        <begin position="545"/>
        <end position="575"/>
    </location>
</feature>
<feature type="repeat" description="PPR" evidence="2">
    <location>
        <begin position="275"/>
        <end position="309"/>
    </location>
</feature>
<dbReference type="FunFam" id="1.25.40.10:FF:000381">
    <property type="entry name" value="Pentatricopeptide repeat-containing protein"/>
    <property type="match status" value="1"/>
</dbReference>
<dbReference type="FunFam" id="1.25.40.10:FF:000196">
    <property type="entry name" value="Pentatricopeptide repeat-containing protein At4g14850"/>
    <property type="match status" value="1"/>
</dbReference>
<dbReference type="GO" id="GO:0009451">
    <property type="term" value="P:RNA modification"/>
    <property type="evidence" value="ECO:0007669"/>
    <property type="project" value="InterPro"/>
</dbReference>
<feature type="repeat" description="PPR" evidence="2">
    <location>
        <begin position="611"/>
        <end position="646"/>
    </location>
</feature>
<reference evidence="3 4" key="1">
    <citation type="journal article" date="2024" name="Plant J.">
        <title>Genome sequences and population genomics reveal climatic adaptation and genomic divergence between two closely related sweetgum species.</title>
        <authorList>
            <person name="Xu W.Q."/>
            <person name="Ren C.Q."/>
            <person name="Zhang X.Y."/>
            <person name="Comes H.P."/>
            <person name="Liu X.H."/>
            <person name="Li Y.G."/>
            <person name="Kettle C.J."/>
            <person name="Jalonen R."/>
            <person name="Gaisberger H."/>
            <person name="Ma Y.Z."/>
            <person name="Qiu Y.X."/>
        </authorList>
    </citation>
    <scope>NUCLEOTIDE SEQUENCE [LARGE SCALE GENOMIC DNA]</scope>
    <source>
        <strain evidence="3">Hangzhou</strain>
    </source>
</reference>
<dbReference type="PANTHER" id="PTHR47926">
    <property type="entry name" value="PENTATRICOPEPTIDE REPEAT-CONTAINING PROTEIN"/>
    <property type="match status" value="1"/>
</dbReference>
<comment type="caution">
    <text evidence="3">The sequence shown here is derived from an EMBL/GenBank/DDBJ whole genome shotgun (WGS) entry which is preliminary data.</text>
</comment>
<sequence length="759" mass="84447">MNIPTPTRSSVVSAINAFTTRKSLSGGKSLHAHIIKLGFLPQTQLYNHLLNMYSKCFDFTFARKLFDEMPERNLVSYSTLISGYSQSDTPQFALDLGNHLHQEAITMNQFVFSSFILACSKLKWIKGGKQIHAQVIVSDFESDPFVRTSLIDMYSKFGDLDSMVSVFGLGVVRDSVMYNSMISGFVSHGLYEEAVKLFGEARWDFDLKPSEFTFGSLVKACSNLMRRLGEQIHGFSIKTGFDSNCFVGSSLVDMYGKFGDMESANNIFQSIESVDLALYNAMIVGFSGNNSYQTALELFVELKLEGFGPNVCTFSCVFKACGGLKCIGLGRIIHGLVVKSEFSRDLVVNTALIDMYMKCACLKESIRLFDLMSERNAVLYNSMIFGLGQCGDFEGAVRIFIDMNRKSIDPDEATFVALMNSSNLSIGHERIVFVHVIKWGFGQDLMVQNALLDSLIKGGAVDEARWLFNKMHERNVISWTSIISGLSELGLDHDALALFKEMNSAGLSPNSFTFSSILKACGSLADLEKGRCIHGCTIKHGIVDDEFTDSALLDMYARSGALEESFKMFEEMPKRDVVSWNTMITACAQHGKGQEALGLFKKLERYGVDPNQVSFTSLLSACSHCGLIEEGVRVFESISNKHNMVPSMEHHACMVDMFGRAGMLDRVKSLIDSMPYEPDVSIWKTFLAACKLHGDLVLAQLASDYISVLEGGDNTTLVSLSNIYSELGRWDDVERVRRRTREMGRKEAGLSWVQISDKL</sequence>
<name>A0AAP0RK44_LIQFO</name>
<feature type="repeat" description="PPR" evidence="2">
    <location>
        <begin position="576"/>
        <end position="610"/>
    </location>
</feature>
<dbReference type="AlphaFoldDB" id="A0AAP0RK44"/>
<dbReference type="Proteomes" id="UP001415857">
    <property type="component" value="Unassembled WGS sequence"/>
</dbReference>
<feature type="repeat" description="PPR" evidence="2">
    <location>
        <begin position="174"/>
        <end position="209"/>
    </location>
</feature>
<dbReference type="GO" id="GO:0099402">
    <property type="term" value="P:plant organ development"/>
    <property type="evidence" value="ECO:0007669"/>
    <property type="project" value="UniProtKB-ARBA"/>
</dbReference>
<proteinExistence type="predicted"/>
<feature type="repeat" description="PPR" evidence="2">
    <location>
        <begin position="42"/>
        <end position="76"/>
    </location>
</feature>
<organism evidence="3 4">
    <name type="scientific">Liquidambar formosana</name>
    <name type="common">Formosan gum</name>
    <dbReference type="NCBI Taxonomy" id="63359"/>
    <lineage>
        <taxon>Eukaryota</taxon>
        <taxon>Viridiplantae</taxon>
        <taxon>Streptophyta</taxon>
        <taxon>Embryophyta</taxon>
        <taxon>Tracheophyta</taxon>
        <taxon>Spermatophyta</taxon>
        <taxon>Magnoliopsida</taxon>
        <taxon>eudicotyledons</taxon>
        <taxon>Gunneridae</taxon>
        <taxon>Pentapetalae</taxon>
        <taxon>Saxifragales</taxon>
        <taxon>Altingiaceae</taxon>
        <taxon>Liquidambar</taxon>
    </lineage>
</organism>
<dbReference type="NCBIfam" id="TIGR00756">
    <property type="entry name" value="PPR"/>
    <property type="match status" value="6"/>
</dbReference>
<dbReference type="Pfam" id="PF13041">
    <property type="entry name" value="PPR_2"/>
    <property type="match status" value="5"/>
</dbReference>
<dbReference type="FunFam" id="1.25.40.10:FF:000158">
    <property type="entry name" value="pentatricopeptide repeat-containing protein At2g33680"/>
    <property type="match status" value="1"/>
</dbReference>
<dbReference type="GO" id="GO:0003723">
    <property type="term" value="F:RNA binding"/>
    <property type="evidence" value="ECO:0007669"/>
    <property type="project" value="InterPro"/>
</dbReference>
<gene>
    <name evidence="3" type="ORF">L1049_013331</name>
</gene>
<feature type="repeat" description="PPR" evidence="2">
    <location>
        <begin position="376"/>
        <end position="410"/>
    </location>
</feature>
<feature type="repeat" description="PPR" evidence="2">
    <location>
        <begin position="444"/>
        <end position="474"/>
    </location>
</feature>